<dbReference type="EC" id="3.4.11.4" evidence="7"/>
<feature type="binding site" evidence="9">
    <location>
        <position position="145"/>
    </location>
    <ligand>
        <name>Zn(2+)</name>
        <dbReference type="ChEBI" id="CHEBI:29105"/>
        <label>1</label>
    </ligand>
</feature>
<feature type="region of interest" description="Disordered" evidence="10">
    <location>
        <begin position="359"/>
        <end position="383"/>
    </location>
</feature>
<feature type="active site" description="Proton acceptor" evidence="8">
    <location>
        <position position="179"/>
    </location>
</feature>
<dbReference type="InterPro" id="IPR036264">
    <property type="entry name" value="Bact_exopeptidase_dim_dom"/>
</dbReference>
<evidence type="ECO:0000256" key="6">
    <source>
        <dbReference type="ARBA" id="ARBA00023049"/>
    </source>
</evidence>
<comment type="similarity">
    <text evidence="1">Belongs to the peptidase M20B family.</text>
</comment>
<reference evidence="12 13" key="1">
    <citation type="journal article" date="2009" name="Stand. Genomic Sci.">
        <title>Complete genome sequence of Pirellula staleyi type strain (ATCC 27377).</title>
        <authorList>
            <person name="Clum A."/>
            <person name="Tindall B.J."/>
            <person name="Sikorski J."/>
            <person name="Ivanova N."/>
            <person name="Mavrommatis K."/>
            <person name="Lucas S."/>
            <person name="Glavina del Rio T."/>
            <person name="Nolan M."/>
            <person name="Chen F."/>
            <person name="Tice H."/>
            <person name="Pitluck S."/>
            <person name="Cheng J.F."/>
            <person name="Chertkov O."/>
            <person name="Brettin T."/>
            <person name="Han C."/>
            <person name="Detter J.C."/>
            <person name="Kuske C."/>
            <person name="Bruce D."/>
            <person name="Goodwin L."/>
            <person name="Ovchinikova G."/>
            <person name="Pati A."/>
            <person name="Mikhailova N."/>
            <person name="Chen A."/>
            <person name="Palaniappan K."/>
            <person name="Land M."/>
            <person name="Hauser L."/>
            <person name="Chang Y.J."/>
            <person name="Jeffries C.D."/>
            <person name="Chain P."/>
            <person name="Rohde M."/>
            <person name="Goker M."/>
            <person name="Bristow J."/>
            <person name="Eisen J.A."/>
            <person name="Markowitz V."/>
            <person name="Hugenholtz P."/>
            <person name="Kyrpides N.C."/>
            <person name="Klenk H.P."/>
            <person name="Lapidus A."/>
        </authorList>
    </citation>
    <scope>NUCLEOTIDE SEQUENCE [LARGE SCALE GENOMIC DNA]</scope>
    <source>
        <strain evidence="13">ATCC 27377 / DSM 6068 / ICPB 4128</strain>
    </source>
</reference>
<feature type="binding site" evidence="9">
    <location>
        <position position="385"/>
    </location>
    <ligand>
        <name>Zn(2+)</name>
        <dbReference type="ChEBI" id="CHEBI:29105"/>
        <label>2</label>
    </ligand>
</feature>
<feature type="binding site" evidence="9">
    <location>
        <position position="82"/>
    </location>
    <ligand>
        <name>Zn(2+)</name>
        <dbReference type="ChEBI" id="CHEBI:29105"/>
        <label>1</label>
    </ligand>
</feature>
<keyword evidence="4 12" id="KW-0378">Hydrolase</keyword>
<dbReference type="InterPro" id="IPR002933">
    <property type="entry name" value="Peptidase_M20"/>
</dbReference>
<comment type="cofactor">
    <cofactor evidence="9">
        <name>Zn(2+)</name>
        <dbReference type="ChEBI" id="CHEBI:29105"/>
    </cofactor>
    <text evidence="9">Binds 2 Zn(2+) ions per subunit.</text>
</comment>
<dbReference type="InterPro" id="IPR010161">
    <property type="entry name" value="Peptidase_M20B"/>
</dbReference>
<dbReference type="eggNOG" id="COG2195">
    <property type="taxonomic scope" value="Bacteria"/>
</dbReference>
<keyword evidence="6" id="KW-0482">Metalloprotease</keyword>
<dbReference type="EMBL" id="CP001848">
    <property type="protein sequence ID" value="ADB16063.1"/>
    <property type="molecule type" value="Genomic_DNA"/>
</dbReference>
<evidence type="ECO:0000313" key="13">
    <source>
        <dbReference type="Proteomes" id="UP000001887"/>
    </source>
</evidence>
<evidence type="ECO:0000259" key="11">
    <source>
        <dbReference type="Pfam" id="PF07687"/>
    </source>
</evidence>
<dbReference type="GO" id="GO:0006508">
    <property type="term" value="P:proteolysis"/>
    <property type="evidence" value="ECO:0007669"/>
    <property type="project" value="UniProtKB-UniRule"/>
</dbReference>
<dbReference type="PROSITE" id="PS00758">
    <property type="entry name" value="ARGE_DAPE_CPG2_1"/>
    <property type="match status" value="1"/>
</dbReference>
<dbReference type="NCBIfam" id="NF003976">
    <property type="entry name" value="PRK05469.1"/>
    <property type="match status" value="1"/>
</dbReference>
<dbReference type="SUPFAM" id="SSF53187">
    <property type="entry name" value="Zn-dependent exopeptidases"/>
    <property type="match status" value="1"/>
</dbReference>
<evidence type="ECO:0000256" key="2">
    <source>
        <dbReference type="ARBA" id="ARBA00022670"/>
    </source>
</evidence>
<dbReference type="Pfam" id="PF01546">
    <property type="entry name" value="Peptidase_M20"/>
    <property type="match status" value="1"/>
</dbReference>
<dbReference type="InterPro" id="IPR001261">
    <property type="entry name" value="ArgE/DapE_CS"/>
</dbReference>
<evidence type="ECO:0000256" key="1">
    <source>
        <dbReference type="ARBA" id="ARBA00009692"/>
    </source>
</evidence>
<protein>
    <recommendedName>
        <fullName evidence="7">Peptidase T</fullName>
        <ecNumber evidence="7">3.4.11.4</ecNumber>
    </recommendedName>
</protein>
<organism evidence="12 13">
    <name type="scientific">Pirellula staleyi (strain ATCC 27377 / DSM 6068 / ICPB 4128)</name>
    <name type="common">Pirella staleyi</name>
    <dbReference type="NCBI Taxonomy" id="530564"/>
    <lineage>
        <taxon>Bacteria</taxon>
        <taxon>Pseudomonadati</taxon>
        <taxon>Planctomycetota</taxon>
        <taxon>Planctomycetia</taxon>
        <taxon>Pirellulales</taxon>
        <taxon>Pirellulaceae</taxon>
        <taxon>Pirellula</taxon>
    </lineage>
</organism>
<keyword evidence="12" id="KW-0031">Aminopeptidase</keyword>
<dbReference type="AlphaFoldDB" id="D2QWV9"/>
<dbReference type="OrthoDB" id="9804934at2"/>
<dbReference type="PANTHER" id="PTHR42994:SF1">
    <property type="entry name" value="PEPTIDASE T"/>
    <property type="match status" value="1"/>
</dbReference>
<dbReference type="InterPro" id="IPR011650">
    <property type="entry name" value="Peptidase_M20_dimer"/>
</dbReference>
<feature type="domain" description="Peptidase M20 dimerisation" evidence="11">
    <location>
        <begin position="214"/>
        <end position="310"/>
    </location>
</feature>
<dbReference type="GO" id="GO:0008237">
    <property type="term" value="F:metallopeptidase activity"/>
    <property type="evidence" value="ECO:0007669"/>
    <property type="project" value="UniProtKB-KW"/>
</dbReference>
<dbReference type="KEGG" id="psl:Psta_1386"/>
<proteinExistence type="inferred from homology"/>
<dbReference type="NCBIfam" id="TIGR01882">
    <property type="entry name" value="peptidase-T"/>
    <property type="match status" value="1"/>
</dbReference>
<dbReference type="Proteomes" id="UP000001887">
    <property type="component" value="Chromosome"/>
</dbReference>
<evidence type="ECO:0000256" key="3">
    <source>
        <dbReference type="ARBA" id="ARBA00022723"/>
    </source>
</evidence>
<keyword evidence="2" id="KW-0645">Protease</keyword>
<keyword evidence="3 9" id="KW-0479">Metal-binding</keyword>
<dbReference type="Gene3D" id="3.30.70.360">
    <property type="match status" value="1"/>
</dbReference>
<dbReference type="PROSITE" id="PS00759">
    <property type="entry name" value="ARGE_DAPE_CPG2_2"/>
    <property type="match status" value="1"/>
</dbReference>
<dbReference type="NCBIfam" id="NF009920">
    <property type="entry name" value="PRK13381.1"/>
    <property type="match status" value="1"/>
</dbReference>
<dbReference type="GO" id="GO:0008270">
    <property type="term" value="F:zinc ion binding"/>
    <property type="evidence" value="ECO:0007669"/>
    <property type="project" value="InterPro"/>
</dbReference>
<evidence type="ECO:0000313" key="12">
    <source>
        <dbReference type="EMBL" id="ADB16063.1"/>
    </source>
</evidence>
<dbReference type="STRING" id="530564.Psta_1386"/>
<dbReference type="PANTHER" id="PTHR42994">
    <property type="entry name" value="PEPTIDASE T"/>
    <property type="match status" value="1"/>
</dbReference>
<dbReference type="HOGENOM" id="CLU_053676_0_0_0"/>
<keyword evidence="13" id="KW-1185">Reference proteome</keyword>
<name>D2QWV9_PIRSD</name>
<evidence type="ECO:0000256" key="9">
    <source>
        <dbReference type="PIRSR" id="PIRSR037215-2"/>
    </source>
</evidence>
<evidence type="ECO:0000256" key="4">
    <source>
        <dbReference type="ARBA" id="ARBA00022801"/>
    </source>
</evidence>
<feature type="active site" evidence="8">
    <location>
        <position position="84"/>
    </location>
</feature>
<sequence>MTINSQRLLERFLRYVKIDTTADDSSTTFPSSPGQAVLSKLLAEELRQMGLTDVLVDEFEIVYATVPSNVKHQSPVLALNAHVDTSPETTGKNVNPQVIHHYTGVDLPLPANPEKVLRVSDNPELTALVGKTIITTDGTTLLGSDDKSGVAVIMELANYLVEHPEVPHGDIRLLFTCDEEIGQGVKHVNLERLAADVCYTLDGSGSGEIDVETFSADLATITVKGINIHPSIGKGRMVNAVRGAARFVELMPSDKLAPEVTEGRDGFMHPYTIEGGVAEVKIKVLLRDFDARQLADQAAMLQSIAKQVEKEIPRLAVDVHVRKQYRNLAEGLAQEPRAVKLAEEAFRRLGRPFKQTIIRGGTDGSQLTERGLPTPNLSTGEHNPHSPLEWTCLEEMVAACEVLVELSQLWGKETKN</sequence>
<evidence type="ECO:0000256" key="7">
    <source>
        <dbReference type="NCBIfam" id="TIGR01882"/>
    </source>
</evidence>
<accession>D2QWV9</accession>
<dbReference type="GO" id="GO:0006518">
    <property type="term" value="P:peptide metabolic process"/>
    <property type="evidence" value="ECO:0007669"/>
    <property type="project" value="InterPro"/>
</dbReference>
<dbReference type="PIRSF" id="PIRSF037215">
    <property type="entry name" value="Peptidase_M20B"/>
    <property type="match status" value="1"/>
</dbReference>
<evidence type="ECO:0000256" key="8">
    <source>
        <dbReference type="PIRSR" id="PIRSR037215-1"/>
    </source>
</evidence>
<dbReference type="Gene3D" id="3.40.630.10">
    <property type="entry name" value="Zn peptidases"/>
    <property type="match status" value="1"/>
</dbReference>
<feature type="binding site" evidence="9">
    <location>
        <position position="180"/>
    </location>
    <ligand>
        <name>Zn(2+)</name>
        <dbReference type="ChEBI" id="CHEBI:29105"/>
        <label>2</label>
    </ligand>
</feature>
<dbReference type="SUPFAM" id="SSF55031">
    <property type="entry name" value="Bacterial exopeptidase dimerisation domain"/>
    <property type="match status" value="1"/>
</dbReference>
<gene>
    <name evidence="12" type="ordered locus">Psta_1386</name>
</gene>
<keyword evidence="5 9" id="KW-0862">Zinc</keyword>
<evidence type="ECO:0000256" key="10">
    <source>
        <dbReference type="SAM" id="MobiDB-lite"/>
    </source>
</evidence>
<dbReference type="GO" id="GO:0045148">
    <property type="term" value="F:tripeptide aminopeptidase activity"/>
    <property type="evidence" value="ECO:0007669"/>
    <property type="project" value="UniProtKB-UniRule"/>
</dbReference>
<evidence type="ECO:0000256" key="5">
    <source>
        <dbReference type="ARBA" id="ARBA00022833"/>
    </source>
</evidence>
<feature type="binding site" evidence="9">
    <location>
        <position position="145"/>
    </location>
    <ligand>
        <name>Zn(2+)</name>
        <dbReference type="ChEBI" id="CHEBI:29105"/>
        <label>2</label>
    </ligand>
</feature>
<feature type="binding site" evidence="9">
    <location>
        <position position="202"/>
    </location>
    <ligand>
        <name>Zn(2+)</name>
        <dbReference type="ChEBI" id="CHEBI:29105"/>
        <label>1</label>
    </ligand>
</feature>
<dbReference type="GO" id="GO:0005829">
    <property type="term" value="C:cytosol"/>
    <property type="evidence" value="ECO:0007669"/>
    <property type="project" value="TreeGrafter"/>
</dbReference>
<dbReference type="Pfam" id="PF07687">
    <property type="entry name" value="M20_dimer"/>
    <property type="match status" value="1"/>
</dbReference>